<feature type="compositionally biased region" description="Polar residues" evidence="1">
    <location>
        <begin position="660"/>
        <end position="669"/>
    </location>
</feature>
<dbReference type="InterPro" id="IPR032675">
    <property type="entry name" value="LRR_dom_sf"/>
</dbReference>
<dbReference type="InterPro" id="IPR052109">
    <property type="entry name" value="SRRM_Domain-Containing"/>
</dbReference>
<sequence>MAVTRNSRPGSASASQQRRSNRGNRNASSRTRRHRRVNYTEYTTDDDDFLNAYPSSEPDSSPEVVEGLQTGFLELSQSHTTRTSKADRTGRNSNGARSKATTRSQSRITRRKRNRSAPGQLKKRRRIVAEENSDAGQGAGAFVPDWMDPRIPFDCWTDIFLYAAREGSTEIISYSWLVHAATTCKALSEPALTAIYRCPAIKTTAKAKRLASLIDRQPSETLFNYRAKIEALHINIHVVSPTLAFQLIRPLNRLKALIVYTPLDQPPYRDLDKTVRWHYPEDIFRALDADAGSTDSSPPPNAKTFPAVLKNWEWSGRFVGGFVASIDTMVAIHQTASFSQLTRLCLTNFQVPSLKKLRVSSEEKELESYHEDGAVIASVAHAISQLATLKHLVFESSTVMNDRMLPLLPKNLLHLELINCWEIKSEDFAAFLRTHGSDIRTLTLMHNQSLDLGFLTDLAETCPRLRNLDMNMSYYRHHDCVNDADPMYDQALLPSQVPKWPSSLRVLRIEHIRDWTVETAEMFLQSIIDSAPELPDLRHLSIKTMLDIPWQWRATMRREWRTRMDRVFLRPYTPPRPFTTLRSASDAEVPTRSPPGSSTNLPDGEGVRAYPTRKLERHQGDSRPSYKEPDTDVDELSSDEQESGVDDADSSGDHDHAASPPTNSRSGTETPIFVHGQCSTVNILFDNQKVRELQYSMEDFGSEETDSGEEWDGDYDDDEHVVAF</sequence>
<protein>
    <submittedName>
        <fullName evidence="2">Uncharacterized protein</fullName>
    </submittedName>
</protein>
<dbReference type="EMBL" id="AZGY01000010">
    <property type="protein sequence ID" value="KZZ94895.1"/>
    <property type="molecule type" value="Genomic_DNA"/>
</dbReference>
<feature type="compositionally biased region" description="Basic and acidic residues" evidence="1">
    <location>
        <begin position="613"/>
        <end position="630"/>
    </location>
</feature>
<feature type="compositionally biased region" description="Polar residues" evidence="1">
    <location>
        <begin position="91"/>
        <end position="107"/>
    </location>
</feature>
<feature type="compositionally biased region" description="Acidic residues" evidence="1">
    <location>
        <begin position="631"/>
        <end position="650"/>
    </location>
</feature>
<evidence type="ECO:0000313" key="2">
    <source>
        <dbReference type="EMBL" id="KZZ94895.1"/>
    </source>
</evidence>
<name>A0A168B763_9HYPO</name>
<dbReference type="PANTHER" id="PTHR34755">
    <property type="entry name" value="SERINE/ARGININE REPETITIVE MATRIX PROTEIN 3-RELATED"/>
    <property type="match status" value="1"/>
</dbReference>
<dbReference type="AlphaFoldDB" id="A0A168B763"/>
<feature type="region of interest" description="Disordered" evidence="1">
    <location>
        <begin position="575"/>
        <end position="671"/>
    </location>
</feature>
<dbReference type="Gene3D" id="3.80.10.10">
    <property type="entry name" value="Ribonuclease Inhibitor"/>
    <property type="match status" value="1"/>
</dbReference>
<proteinExistence type="predicted"/>
<comment type="caution">
    <text evidence="2">The sequence shown here is derived from an EMBL/GenBank/DDBJ whole genome shotgun (WGS) entry which is preliminary data.</text>
</comment>
<reference evidence="2 3" key="1">
    <citation type="journal article" date="2016" name="Genome Biol. Evol.">
        <title>Divergent and convergent evolution of fungal pathogenicity.</title>
        <authorList>
            <person name="Shang Y."/>
            <person name="Xiao G."/>
            <person name="Zheng P."/>
            <person name="Cen K."/>
            <person name="Zhan S."/>
            <person name="Wang C."/>
        </authorList>
    </citation>
    <scope>NUCLEOTIDE SEQUENCE [LARGE SCALE GENOMIC DNA]</scope>
    <source>
        <strain evidence="2 3">RCEF 2490</strain>
    </source>
</reference>
<dbReference type="SUPFAM" id="SSF52047">
    <property type="entry name" value="RNI-like"/>
    <property type="match status" value="1"/>
</dbReference>
<dbReference type="OrthoDB" id="5395390at2759"/>
<evidence type="ECO:0000256" key="1">
    <source>
        <dbReference type="SAM" id="MobiDB-lite"/>
    </source>
</evidence>
<evidence type="ECO:0000313" key="3">
    <source>
        <dbReference type="Proteomes" id="UP000078544"/>
    </source>
</evidence>
<feature type="compositionally biased region" description="Low complexity" evidence="1">
    <location>
        <begin position="54"/>
        <end position="66"/>
    </location>
</feature>
<dbReference type="STRING" id="1081109.A0A168B763"/>
<feature type="compositionally biased region" description="Low complexity" evidence="1">
    <location>
        <begin position="7"/>
        <end position="29"/>
    </location>
</feature>
<feature type="region of interest" description="Disordered" evidence="1">
    <location>
        <begin position="1"/>
        <end position="138"/>
    </location>
</feature>
<keyword evidence="3" id="KW-1185">Reference proteome</keyword>
<accession>A0A168B763</accession>
<feature type="compositionally biased region" description="Basic residues" evidence="1">
    <location>
        <begin position="108"/>
        <end position="126"/>
    </location>
</feature>
<dbReference type="PANTHER" id="PTHR34755:SF4">
    <property type="entry name" value="F-BOX DOMAIN-CONTAINING PROTEIN"/>
    <property type="match status" value="1"/>
</dbReference>
<dbReference type="Proteomes" id="UP000078544">
    <property type="component" value="Unassembled WGS sequence"/>
</dbReference>
<gene>
    <name evidence="2" type="ORF">AAL_05006</name>
</gene>
<organism evidence="2 3">
    <name type="scientific">Moelleriella libera RCEF 2490</name>
    <dbReference type="NCBI Taxonomy" id="1081109"/>
    <lineage>
        <taxon>Eukaryota</taxon>
        <taxon>Fungi</taxon>
        <taxon>Dikarya</taxon>
        <taxon>Ascomycota</taxon>
        <taxon>Pezizomycotina</taxon>
        <taxon>Sordariomycetes</taxon>
        <taxon>Hypocreomycetidae</taxon>
        <taxon>Hypocreales</taxon>
        <taxon>Clavicipitaceae</taxon>
        <taxon>Moelleriella</taxon>
    </lineage>
</organism>